<keyword evidence="1 3" id="KW-0853">WD repeat</keyword>
<dbReference type="PROSITE" id="PS50294">
    <property type="entry name" value="WD_REPEATS_REGION"/>
    <property type="match status" value="1"/>
</dbReference>
<keyword evidence="5" id="KW-1185">Reference proteome</keyword>
<sequence length="377" mass="39865">MLTPFVSPYHTLALIFAALGGSAKLFPGVAPVVPLKDYISTCEGIRAVAFSPDGRYLAVGGYGELRKSGALTLWDTQSQKRVAVFAGHTGPVLTCAFSPDGKTLASGSRDRTIRLWDNRTGKELAVLKDAMESISSVAFSPDGTVVAGAVWPLRELPRGSELDYTTPGVVLLWDTKTFKVRAKLEGHVGPVGAIAFSPDGTTLAAASGKWDKKKDRAISGEVRLWDVARAKSTGVITGHTDRIEALAYRPDGKALATGSARWTDADGDDLAGEIKLWDTTSNKTIATSTVHKGTGISSLSFSMDGKVLASGSGVLTVPSDLGFGSAGELVLLRTNDLKELGKITDLSTAVSTVFNPRSHTLAASDNGRVRMWKVTDK</sequence>
<comment type="caution">
    <text evidence="4">The sequence shown here is derived from an EMBL/GenBank/DDBJ whole genome shotgun (WGS) entry which is preliminary data.</text>
</comment>
<evidence type="ECO:0000256" key="3">
    <source>
        <dbReference type="PROSITE-ProRule" id="PRU00221"/>
    </source>
</evidence>
<dbReference type="InterPro" id="IPR015943">
    <property type="entry name" value="WD40/YVTN_repeat-like_dom_sf"/>
</dbReference>
<dbReference type="InterPro" id="IPR001680">
    <property type="entry name" value="WD40_rpt"/>
</dbReference>
<dbReference type="InterPro" id="IPR019775">
    <property type="entry name" value="WD40_repeat_CS"/>
</dbReference>
<reference evidence="5" key="1">
    <citation type="journal article" date="2023" name="Mar. Drugs">
        <title>Gemmata algarum, a Novel Planctomycete Isolated from an Algal Mat, Displays Antimicrobial Activity.</title>
        <authorList>
            <person name="Kumar G."/>
            <person name="Kallscheuer N."/>
            <person name="Kashif M."/>
            <person name="Ahamad S."/>
            <person name="Jagadeeshwari U."/>
            <person name="Pannikurungottu S."/>
            <person name="Haufschild T."/>
            <person name="Kabuu M."/>
            <person name="Sasikala C."/>
            <person name="Jogler C."/>
            <person name="Ramana C."/>
        </authorList>
    </citation>
    <scope>NUCLEOTIDE SEQUENCE [LARGE SCALE GENOMIC DNA]</scope>
    <source>
        <strain evidence="5">JC673</strain>
    </source>
</reference>
<dbReference type="CDD" id="cd00200">
    <property type="entry name" value="WD40"/>
    <property type="match status" value="1"/>
</dbReference>
<organism evidence="4 5">
    <name type="scientific">Gemmata algarum</name>
    <dbReference type="NCBI Taxonomy" id="2975278"/>
    <lineage>
        <taxon>Bacteria</taxon>
        <taxon>Pseudomonadati</taxon>
        <taxon>Planctomycetota</taxon>
        <taxon>Planctomycetia</taxon>
        <taxon>Gemmatales</taxon>
        <taxon>Gemmataceae</taxon>
        <taxon>Gemmata</taxon>
    </lineage>
</organism>
<dbReference type="Proteomes" id="UP001272242">
    <property type="component" value="Unassembled WGS sequence"/>
</dbReference>
<proteinExistence type="predicted"/>
<keyword evidence="2" id="KW-0677">Repeat</keyword>
<dbReference type="PROSITE" id="PS00678">
    <property type="entry name" value="WD_REPEATS_1"/>
    <property type="match status" value="1"/>
</dbReference>
<evidence type="ECO:0000313" key="5">
    <source>
        <dbReference type="Proteomes" id="UP001272242"/>
    </source>
</evidence>
<dbReference type="InterPro" id="IPR036322">
    <property type="entry name" value="WD40_repeat_dom_sf"/>
</dbReference>
<dbReference type="PROSITE" id="PS50082">
    <property type="entry name" value="WD_REPEATS_2"/>
    <property type="match status" value="1"/>
</dbReference>
<evidence type="ECO:0000313" key="4">
    <source>
        <dbReference type="EMBL" id="MDY3562016.1"/>
    </source>
</evidence>
<evidence type="ECO:0000256" key="1">
    <source>
        <dbReference type="ARBA" id="ARBA00022574"/>
    </source>
</evidence>
<protein>
    <submittedName>
        <fullName evidence="4">WD40 repeat domain-containing protein</fullName>
    </submittedName>
</protein>
<dbReference type="PANTHER" id="PTHR19848">
    <property type="entry name" value="WD40 REPEAT PROTEIN"/>
    <property type="match status" value="1"/>
</dbReference>
<dbReference type="SUPFAM" id="SSF50978">
    <property type="entry name" value="WD40 repeat-like"/>
    <property type="match status" value="1"/>
</dbReference>
<dbReference type="Gene3D" id="2.130.10.10">
    <property type="entry name" value="YVTN repeat-like/Quinoprotein amine dehydrogenase"/>
    <property type="match status" value="3"/>
</dbReference>
<name>A0ABU5F827_9BACT</name>
<dbReference type="Pfam" id="PF00400">
    <property type="entry name" value="WD40"/>
    <property type="match status" value="6"/>
</dbReference>
<dbReference type="EMBL" id="JAXBLV010000205">
    <property type="protein sequence ID" value="MDY3562016.1"/>
    <property type="molecule type" value="Genomic_DNA"/>
</dbReference>
<evidence type="ECO:0000256" key="2">
    <source>
        <dbReference type="ARBA" id="ARBA00022737"/>
    </source>
</evidence>
<accession>A0ABU5F827</accession>
<dbReference type="SMART" id="SM00320">
    <property type="entry name" value="WD40"/>
    <property type="match status" value="7"/>
</dbReference>
<dbReference type="PANTHER" id="PTHR19848:SF8">
    <property type="entry name" value="F-BOX AND WD REPEAT DOMAIN CONTAINING 7"/>
    <property type="match status" value="1"/>
</dbReference>
<gene>
    <name evidence="4" type="ORF">R5W23_003447</name>
</gene>
<feature type="repeat" description="WD" evidence="3">
    <location>
        <begin position="85"/>
        <end position="126"/>
    </location>
</feature>
<dbReference type="RefSeq" id="WP_320688352.1">
    <property type="nucleotide sequence ID" value="NZ_JAXBLV010000205.1"/>
</dbReference>